<evidence type="ECO:0000313" key="2">
    <source>
        <dbReference type="Proteomes" id="UP000076077"/>
    </source>
</evidence>
<proteinExistence type="predicted"/>
<protein>
    <submittedName>
        <fullName evidence="1">Uncharacterized protein</fullName>
    </submittedName>
</protein>
<dbReference type="OrthoDB" id="9131928at2"/>
<dbReference type="RefSeq" id="WP_067155681.1">
    <property type="nucleotide sequence ID" value="NZ_CP014864.1"/>
</dbReference>
<gene>
    <name evidence="1" type="ORF">A3224_13525</name>
</gene>
<accession>A0A143HP20</accession>
<dbReference type="GeneID" id="76609056"/>
<keyword evidence="2" id="KW-1185">Reference proteome</keyword>
<dbReference type="EMBL" id="CP014864">
    <property type="protein sequence ID" value="AMX03459.1"/>
    <property type="molecule type" value="Genomic_DNA"/>
</dbReference>
<evidence type="ECO:0000313" key="1">
    <source>
        <dbReference type="EMBL" id="AMX03459.1"/>
    </source>
</evidence>
<dbReference type="AlphaFoldDB" id="A0A143HP20"/>
<dbReference type="Proteomes" id="UP000076077">
    <property type="component" value="Chromosome"/>
</dbReference>
<organism evidence="1 2">
    <name type="scientific">Microbulbifer thermotolerans</name>
    <dbReference type="NCBI Taxonomy" id="252514"/>
    <lineage>
        <taxon>Bacteria</taxon>
        <taxon>Pseudomonadati</taxon>
        <taxon>Pseudomonadota</taxon>
        <taxon>Gammaproteobacteria</taxon>
        <taxon>Cellvibrionales</taxon>
        <taxon>Microbulbiferaceae</taxon>
        <taxon>Microbulbifer</taxon>
    </lineage>
</organism>
<reference evidence="2" key="1">
    <citation type="submission" date="2016-03" db="EMBL/GenBank/DDBJ databases">
        <authorList>
            <person name="Lee Y.-S."/>
            <person name="Choi Y.-L."/>
        </authorList>
    </citation>
    <scope>NUCLEOTIDE SEQUENCE [LARGE SCALE GENOMIC DNA]</scope>
    <source>
        <strain evidence="2">DAU221</strain>
    </source>
</reference>
<dbReference type="KEGG" id="mthd:A3224_13525"/>
<sequence length="187" mass="21176">MEVTTTIELSDEDQQELARILDCSIGDISDSLSSYSSAALKEYVSMFLGQKIFRRGSDINEYRLFLLITNVFENRIPDEQEVCRLFQTSATESRALIRAVMSKFQYQLRDAIDNSIRRSLDSAQQEGDTGPYVVTINSQNVVEELNRALASIDGTLQQIKKRRGTVSTFEISPAAYARLTEQFIPNE</sequence>
<name>A0A143HP20_MICTH</name>